<evidence type="ECO:0000313" key="2">
    <source>
        <dbReference type="EMBL" id="MAG22455.1"/>
    </source>
</evidence>
<dbReference type="EMBL" id="NZBU01000012">
    <property type="protein sequence ID" value="MAG22455.1"/>
    <property type="molecule type" value="Genomic_DNA"/>
</dbReference>
<dbReference type="AlphaFoldDB" id="A0A2D6M1Z1"/>
<accession>A0A2D6M1Z1</accession>
<gene>
    <name evidence="2" type="ORF">CL943_04105</name>
</gene>
<evidence type="ECO:0000313" key="3">
    <source>
        <dbReference type="Proteomes" id="UP000226592"/>
    </source>
</evidence>
<keyword evidence="1" id="KW-0472">Membrane</keyword>
<organism evidence="2 3">
    <name type="scientific">Candidatus Iainarchaeum sp</name>
    <dbReference type="NCBI Taxonomy" id="3101447"/>
    <lineage>
        <taxon>Archaea</taxon>
        <taxon>Candidatus Iainarchaeota</taxon>
        <taxon>Candidatus Iainarchaeia</taxon>
        <taxon>Candidatus Iainarchaeales</taxon>
        <taxon>Candidatus Iainarchaeaceae</taxon>
        <taxon>Candidatus Iainarchaeum</taxon>
    </lineage>
</organism>
<sequence>MRKSLRYVGGLVFCNFYRLLRIFPNNDPILGFALPFGKRDKPWQAALFAALAMVSFDFITGMIGMWTIGTALSYGLITLLFGYYFKGQKTVGLKKYAGSSIVAVLLFDFLTGPVMSSALFRIPFEIAFLGQIPFTMMHLGSAVPLTIMIVTVVDPALRKQLFGLVAKAAQRLKMVSSLIQEL</sequence>
<dbReference type="Gene3D" id="1.10.1760.20">
    <property type="match status" value="1"/>
</dbReference>
<keyword evidence="1" id="KW-0812">Transmembrane</keyword>
<feature type="transmembrane region" description="Helical" evidence="1">
    <location>
        <begin position="132"/>
        <end position="153"/>
    </location>
</feature>
<evidence type="ECO:0000256" key="1">
    <source>
        <dbReference type="SAM" id="Phobius"/>
    </source>
</evidence>
<comment type="caution">
    <text evidence="2">The sequence shown here is derived from an EMBL/GenBank/DDBJ whole genome shotgun (WGS) entry which is preliminary data.</text>
</comment>
<proteinExistence type="predicted"/>
<name>A0A2D6M1Z1_9ARCH</name>
<feature type="transmembrane region" description="Helical" evidence="1">
    <location>
        <begin position="97"/>
        <end position="120"/>
    </location>
</feature>
<evidence type="ECO:0008006" key="4">
    <source>
        <dbReference type="Google" id="ProtNLM"/>
    </source>
</evidence>
<feature type="transmembrane region" description="Helical" evidence="1">
    <location>
        <begin position="65"/>
        <end position="85"/>
    </location>
</feature>
<protein>
    <recommendedName>
        <fullName evidence="4">QueT transporter family protein</fullName>
    </recommendedName>
</protein>
<dbReference type="Proteomes" id="UP000226592">
    <property type="component" value="Unassembled WGS sequence"/>
</dbReference>
<reference evidence="3" key="1">
    <citation type="submission" date="2017-09" db="EMBL/GenBank/DDBJ databases">
        <title>The Reconstruction of 2,631 Draft Metagenome-Assembled Genomes from the Global Oceans.</title>
        <authorList>
            <person name="Tully B.J."/>
            <person name="Graham E.D."/>
            <person name="Heidelberg J.F."/>
        </authorList>
    </citation>
    <scope>NUCLEOTIDE SEQUENCE [LARGE SCALE GENOMIC DNA]</scope>
</reference>
<keyword evidence="1" id="KW-1133">Transmembrane helix</keyword>